<evidence type="ECO:0000313" key="3">
    <source>
        <dbReference type="Proteomes" id="UP000314294"/>
    </source>
</evidence>
<dbReference type="Proteomes" id="UP000314294">
    <property type="component" value="Unassembled WGS sequence"/>
</dbReference>
<evidence type="ECO:0000256" key="1">
    <source>
        <dbReference type="SAM" id="MobiDB-lite"/>
    </source>
</evidence>
<feature type="compositionally biased region" description="Basic and acidic residues" evidence="1">
    <location>
        <begin position="261"/>
        <end position="273"/>
    </location>
</feature>
<feature type="region of interest" description="Disordered" evidence="1">
    <location>
        <begin position="261"/>
        <end position="318"/>
    </location>
</feature>
<gene>
    <name evidence="2" type="ORF">EYF80_046797</name>
</gene>
<evidence type="ECO:0000313" key="2">
    <source>
        <dbReference type="EMBL" id="TNN43026.1"/>
    </source>
</evidence>
<dbReference type="AlphaFoldDB" id="A0A4Z2FP67"/>
<protein>
    <submittedName>
        <fullName evidence="2">Uncharacterized protein</fullName>
    </submittedName>
</protein>
<organism evidence="2 3">
    <name type="scientific">Liparis tanakae</name>
    <name type="common">Tanaka's snailfish</name>
    <dbReference type="NCBI Taxonomy" id="230148"/>
    <lineage>
        <taxon>Eukaryota</taxon>
        <taxon>Metazoa</taxon>
        <taxon>Chordata</taxon>
        <taxon>Craniata</taxon>
        <taxon>Vertebrata</taxon>
        <taxon>Euteleostomi</taxon>
        <taxon>Actinopterygii</taxon>
        <taxon>Neopterygii</taxon>
        <taxon>Teleostei</taxon>
        <taxon>Neoteleostei</taxon>
        <taxon>Acanthomorphata</taxon>
        <taxon>Eupercaria</taxon>
        <taxon>Perciformes</taxon>
        <taxon>Cottioidei</taxon>
        <taxon>Cottales</taxon>
        <taxon>Liparidae</taxon>
        <taxon>Liparis</taxon>
    </lineage>
</organism>
<proteinExistence type="predicted"/>
<keyword evidence="3" id="KW-1185">Reference proteome</keyword>
<accession>A0A4Z2FP67</accession>
<reference evidence="2 3" key="1">
    <citation type="submission" date="2019-03" db="EMBL/GenBank/DDBJ databases">
        <title>First draft genome of Liparis tanakae, snailfish: a comprehensive survey of snailfish specific genes.</title>
        <authorList>
            <person name="Kim W."/>
            <person name="Song I."/>
            <person name="Jeong J.-H."/>
            <person name="Kim D."/>
            <person name="Kim S."/>
            <person name="Ryu S."/>
            <person name="Song J.Y."/>
            <person name="Lee S.K."/>
        </authorList>
    </citation>
    <scope>NUCLEOTIDE SEQUENCE [LARGE SCALE GENOMIC DNA]</scope>
    <source>
        <tissue evidence="2">Muscle</tissue>
    </source>
</reference>
<comment type="caution">
    <text evidence="2">The sequence shown here is derived from an EMBL/GenBank/DDBJ whole genome shotgun (WGS) entry which is preliminary data.</text>
</comment>
<sequence>MPLCPSHVKVSNHRDSWAVVWVLERCREFGGKAVAEQGDPIKDMARGSLPRFSYRGNPAETLRNLPEAPLASHVGSFAVLFSEVVVLITHGRVTDPREPRVAPFTGFSRWSGFSRNTLVSCMADSIEATRSLDPWSPCSPEGPGYPGVPLLPGYPGVPEEPLVPGAPGSPGGPFTPWQGSHTAAGARLWSRAGSWSEGHKGSLVKNRSRRRCPLVAAARRYTHRYTGGPRVAVEASLPLQRDTSFDVLIASFRTLRLRGADDHREEDRADRCLAARRTQSHKSNKPRNYTAETPNTPPPHERGDDMYTSGGTRGTRQVHRDRASLGANYDASLRAGSPRLPINTLIKAVLACTDMDLKPNTDLKAGFEGDSLLLLRHAGGGEAWISLSFDSTLQRSKVSLLEDPFSRSVATNT</sequence>
<name>A0A4Z2FP67_9TELE</name>
<dbReference type="EMBL" id="SRLO01000996">
    <property type="protein sequence ID" value="TNN43026.1"/>
    <property type="molecule type" value="Genomic_DNA"/>
</dbReference>